<organism evidence="6 7">
    <name type="scientific">Nonomuraea deserti</name>
    <dbReference type="NCBI Taxonomy" id="1848322"/>
    <lineage>
        <taxon>Bacteria</taxon>
        <taxon>Bacillati</taxon>
        <taxon>Actinomycetota</taxon>
        <taxon>Actinomycetes</taxon>
        <taxon>Streptosporangiales</taxon>
        <taxon>Streptosporangiaceae</taxon>
        <taxon>Nonomuraea</taxon>
    </lineage>
</organism>
<sequence>MTRTQKIVYWGSTLVLASGLIGSGIQQLLRVEHEGALAPPYAWGIVQLGYPVYILTLLGIWKLLGAVAILAPKHPLIKEWAYAGIFFLLTGGMFSHVASGDDWYQSLAALFLLVLATASWHFRPAGRRLLPGGRARRASDTQRDLSDGRVA</sequence>
<evidence type="ECO:0000313" key="6">
    <source>
        <dbReference type="EMBL" id="TDC95300.1"/>
    </source>
</evidence>
<dbReference type="InterPro" id="IPR032808">
    <property type="entry name" value="DoxX"/>
</dbReference>
<proteinExistence type="predicted"/>
<dbReference type="InterPro" id="IPR016944">
    <property type="entry name" value="UCP030066"/>
</dbReference>
<dbReference type="Pfam" id="PF13564">
    <property type="entry name" value="DoxX_2"/>
    <property type="match status" value="1"/>
</dbReference>
<keyword evidence="7" id="KW-1185">Reference proteome</keyword>
<evidence type="ECO:0000256" key="2">
    <source>
        <dbReference type="ARBA" id="ARBA00022692"/>
    </source>
</evidence>
<reference evidence="6 7" key="1">
    <citation type="submission" date="2019-03" db="EMBL/GenBank/DDBJ databases">
        <title>Draft genome sequences of novel Actinobacteria.</title>
        <authorList>
            <person name="Sahin N."/>
            <person name="Ay H."/>
            <person name="Saygin H."/>
        </authorList>
    </citation>
    <scope>NUCLEOTIDE SEQUENCE [LARGE SCALE GENOMIC DNA]</scope>
    <source>
        <strain evidence="6 7">KC310</strain>
    </source>
</reference>
<dbReference type="PIRSF" id="PIRSF030066">
    <property type="entry name" value="UCP030066"/>
    <property type="match status" value="1"/>
</dbReference>
<feature type="transmembrane region" description="Helical" evidence="5">
    <location>
        <begin position="7"/>
        <end position="29"/>
    </location>
</feature>
<keyword evidence="4 5" id="KW-0472">Membrane</keyword>
<dbReference type="AlphaFoldDB" id="A0A4R4UTD3"/>
<dbReference type="Proteomes" id="UP000295258">
    <property type="component" value="Unassembled WGS sequence"/>
</dbReference>
<evidence type="ECO:0000256" key="4">
    <source>
        <dbReference type="ARBA" id="ARBA00023136"/>
    </source>
</evidence>
<comment type="caution">
    <text evidence="6">The sequence shown here is derived from an EMBL/GenBank/DDBJ whole genome shotgun (WGS) entry which is preliminary data.</text>
</comment>
<feature type="transmembrane region" description="Helical" evidence="5">
    <location>
        <begin position="103"/>
        <end position="122"/>
    </location>
</feature>
<dbReference type="EMBL" id="SMKO01000173">
    <property type="protein sequence ID" value="TDC95300.1"/>
    <property type="molecule type" value="Genomic_DNA"/>
</dbReference>
<dbReference type="RefSeq" id="WP_132603598.1">
    <property type="nucleotide sequence ID" value="NZ_SMKO01000173.1"/>
</dbReference>
<dbReference type="GO" id="GO:0016020">
    <property type="term" value="C:membrane"/>
    <property type="evidence" value="ECO:0007669"/>
    <property type="project" value="UniProtKB-SubCell"/>
</dbReference>
<accession>A0A4R4UTD3</accession>
<name>A0A4R4UTD3_9ACTN</name>
<feature type="transmembrane region" description="Helical" evidence="5">
    <location>
        <begin position="49"/>
        <end position="71"/>
    </location>
</feature>
<protein>
    <submittedName>
        <fullName evidence="6">DoxX family protein</fullName>
    </submittedName>
</protein>
<keyword evidence="2 5" id="KW-0812">Transmembrane</keyword>
<gene>
    <name evidence="6" type="ORF">E1292_39405</name>
</gene>
<evidence type="ECO:0000313" key="7">
    <source>
        <dbReference type="Proteomes" id="UP000295258"/>
    </source>
</evidence>
<feature type="transmembrane region" description="Helical" evidence="5">
    <location>
        <begin position="80"/>
        <end position="97"/>
    </location>
</feature>
<keyword evidence="3 5" id="KW-1133">Transmembrane helix</keyword>
<comment type="subcellular location">
    <subcellularLocation>
        <location evidence="1">Membrane</location>
        <topology evidence="1">Multi-pass membrane protein</topology>
    </subcellularLocation>
</comment>
<evidence type="ECO:0000256" key="3">
    <source>
        <dbReference type="ARBA" id="ARBA00022989"/>
    </source>
</evidence>
<evidence type="ECO:0000256" key="5">
    <source>
        <dbReference type="SAM" id="Phobius"/>
    </source>
</evidence>
<evidence type="ECO:0000256" key="1">
    <source>
        <dbReference type="ARBA" id="ARBA00004141"/>
    </source>
</evidence>